<evidence type="ECO:0000256" key="2">
    <source>
        <dbReference type="ARBA" id="ARBA00034247"/>
    </source>
</evidence>
<dbReference type="Pfam" id="PF13185">
    <property type="entry name" value="GAF_2"/>
    <property type="match status" value="1"/>
</dbReference>
<proteinExistence type="predicted"/>
<organism evidence="5 6">
    <name type="scientific">Vibrio nigripulchritudo</name>
    <dbReference type="NCBI Taxonomy" id="28173"/>
    <lineage>
        <taxon>Bacteria</taxon>
        <taxon>Pseudomonadati</taxon>
        <taxon>Pseudomonadota</taxon>
        <taxon>Gammaproteobacteria</taxon>
        <taxon>Vibrionales</taxon>
        <taxon>Vibrionaceae</taxon>
        <taxon>Vibrio</taxon>
    </lineage>
</organism>
<gene>
    <name evidence="5" type="ORF">VIBNI_A1309</name>
</gene>
<reference evidence="5 6" key="1">
    <citation type="journal article" date="2013" name="ISME J.">
        <title>Comparative genomics of pathogenic lineages of Vibrio nigripulchritudo identifies virulence-associated traits.</title>
        <authorList>
            <person name="Goudenege D."/>
            <person name="Labreuche Y."/>
            <person name="Krin E."/>
            <person name="Ansquer D."/>
            <person name="Mangenot S."/>
            <person name="Calteau A."/>
            <person name="Medigue C."/>
            <person name="Mazel D."/>
            <person name="Polz M.F."/>
            <person name="Le Roux F."/>
        </authorList>
    </citation>
    <scope>NUCLEOTIDE SEQUENCE [LARGE SCALE GENOMIC DNA]</scope>
    <source>
        <strain evidence="6">SnF1</strain>
    </source>
</reference>
<sequence>MTDPQWQTTLMQEVRNLVTAASANDVKERYADIQKLSETTGQSIPVEIQSVFNAYSRYREGHLIPAIKEFFDCVSLCQTHNQEYLAHIGYFHIGTIFGLLGDHSHASEFLTKAERVEQFGDQRLLAFIRNNIGDLLMNVEQYSSALKYFEQSLDALNDEELEYKLVPYINIIGVKVELNQLDEVAAISDLIEPHIHGNLRYLSFYHQVQGRYHMARGNFELSETHHLAAIDAIKVCQNDYYLSEMMLDYCYLLVKQSNWTLLDQYLEEGLGYARKVGTDKLIDKYNHILLSRLETMPSGEEKDEHFSALFASFKKSRDAALKREKDYLSQIYQLNMDRLALESAQDINKNLALINRVGQYLSTCDNFRDVLPQLVDDLSNLFTIDTLAIAFYESDKPKLFVEHYYEDNAIKKPTYVDFLQKATFFEYCAKNNSSLYFNDMTAEKKREMLGQTSEHDNMSSLLFSPITINGEVKAVFTIQAGACYAYQTYQYELFLQLTNYLSIALENQLNRHQLTLISQTDHLTKLWNRQSLDAHYRELQNKKQSGYSIIMLDIDCYKQLNDHYGHVKGDEVLITITQQIKEHFKHLSAKCYRYGGDEFAIVVGGRISAKVNDAVQNLQQAVFKLNLPNLNSYCADRVSLSIGVAHFDECPSSVSLSESLQHADSALYHAKRGGRNQYAVSEVAKAEA</sequence>
<dbReference type="Gene3D" id="3.30.450.40">
    <property type="match status" value="1"/>
</dbReference>
<feature type="repeat" description="TPR" evidence="3">
    <location>
        <begin position="126"/>
        <end position="159"/>
    </location>
</feature>
<dbReference type="GO" id="GO:0043709">
    <property type="term" value="P:cell adhesion involved in single-species biofilm formation"/>
    <property type="evidence" value="ECO:0007669"/>
    <property type="project" value="TreeGrafter"/>
</dbReference>
<dbReference type="SUPFAM" id="SSF55781">
    <property type="entry name" value="GAF domain-like"/>
    <property type="match status" value="1"/>
</dbReference>
<dbReference type="InterPro" id="IPR019734">
    <property type="entry name" value="TPR_rpt"/>
</dbReference>
<dbReference type="PATRIC" id="fig|1260221.3.peg.1255"/>
<evidence type="ECO:0000256" key="3">
    <source>
        <dbReference type="PROSITE-ProRule" id="PRU00339"/>
    </source>
</evidence>
<keyword evidence="6" id="KW-1185">Reference proteome</keyword>
<dbReference type="Pfam" id="PF00990">
    <property type="entry name" value="GGDEF"/>
    <property type="match status" value="1"/>
</dbReference>
<dbReference type="STRING" id="28173.VIBNI_A1309"/>
<dbReference type="Gene3D" id="1.25.40.10">
    <property type="entry name" value="Tetratricopeptide repeat domain"/>
    <property type="match status" value="1"/>
</dbReference>
<dbReference type="CDD" id="cd01949">
    <property type="entry name" value="GGDEF"/>
    <property type="match status" value="1"/>
</dbReference>
<dbReference type="PANTHER" id="PTHR45138:SF9">
    <property type="entry name" value="DIGUANYLATE CYCLASE DGCM-RELATED"/>
    <property type="match status" value="1"/>
</dbReference>
<dbReference type="RefSeq" id="WP_022550389.1">
    <property type="nucleotide sequence ID" value="NC_022528.1"/>
</dbReference>
<dbReference type="EMBL" id="FO203526">
    <property type="protein sequence ID" value="CCO57443.1"/>
    <property type="molecule type" value="Genomic_DNA"/>
</dbReference>
<name>U4KES0_9VIBR</name>
<protein>
    <recommendedName>
        <fullName evidence="1">diguanylate cyclase</fullName>
        <ecNumber evidence="1">2.7.7.65</ecNumber>
    </recommendedName>
</protein>
<dbReference type="PROSITE" id="PS50005">
    <property type="entry name" value="TPR"/>
    <property type="match status" value="1"/>
</dbReference>
<dbReference type="PROSITE" id="PS50887">
    <property type="entry name" value="GGDEF"/>
    <property type="match status" value="1"/>
</dbReference>
<dbReference type="SUPFAM" id="SSF48452">
    <property type="entry name" value="TPR-like"/>
    <property type="match status" value="1"/>
</dbReference>
<comment type="catalytic activity">
    <reaction evidence="2">
        <text>2 GTP = 3',3'-c-di-GMP + 2 diphosphate</text>
        <dbReference type="Rhea" id="RHEA:24898"/>
        <dbReference type="ChEBI" id="CHEBI:33019"/>
        <dbReference type="ChEBI" id="CHEBI:37565"/>
        <dbReference type="ChEBI" id="CHEBI:58805"/>
        <dbReference type="EC" id="2.7.7.65"/>
    </reaction>
</comment>
<accession>U4KES0</accession>
<dbReference type="Proteomes" id="UP000016895">
    <property type="component" value="Chromosome 1"/>
</dbReference>
<dbReference type="GO" id="GO:0005886">
    <property type="term" value="C:plasma membrane"/>
    <property type="evidence" value="ECO:0007669"/>
    <property type="project" value="TreeGrafter"/>
</dbReference>
<dbReference type="AlphaFoldDB" id="U4KES0"/>
<dbReference type="Gene3D" id="3.30.70.270">
    <property type="match status" value="1"/>
</dbReference>
<dbReference type="InterPro" id="IPR011990">
    <property type="entry name" value="TPR-like_helical_dom_sf"/>
</dbReference>
<feature type="domain" description="GGDEF" evidence="4">
    <location>
        <begin position="545"/>
        <end position="683"/>
    </location>
</feature>
<dbReference type="OrthoDB" id="9805474at2"/>
<dbReference type="InterPro" id="IPR029016">
    <property type="entry name" value="GAF-like_dom_sf"/>
</dbReference>
<dbReference type="SMART" id="SM00267">
    <property type="entry name" value="GGDEF"/>
    <property type="match status" value="1"/>
</dbReference>
<evidence type="ECO:0000256" key="1">
    <source>
        <dbReference type="ARBA" id="ARBA00012528"/>
    </source>
</evidence>
<evidence type="ECO:0000259" key="4">
    <source>
        <dbReference type="PROSITE" id="PS50887"/>
    </source>
</evidence>
<evidence type="ECO:0000313" key="5">
    <source>
        <dbReference type="EMBL" id="CCO57443.1"/>
    </source>
</evidence>
<dbReference type="eggNOG" id="COG2199">
    <property type="taxonomic scope" value="Bacteria"/>
</dbReference>
<dbReference type="InterPro" id="IPR050469">
    <property type="entry name" value="Diguanylate_Cyclase"/>
</dbReference>
<dbReference type="EC" id="2.7.7.65" evidence="1"/>
<dbReference type="SMART" id="SM00028">
    <property type="entry name" value="TPR"/>
    <property type="match status" value="3"/>
</dbReference>
<dbReference type="NCBIfam" id="TIGR00254">
    <property type="entry name" value="GGDEF"/>
    <property type="match status" value="1"/>
</dbReference>
<dbReference type="InterPro" id="IPR029787">
    <property type="entry name" value="Nucleotide_cyclase"/>
</dbReference>
<dbReference type="KEGG" id="vni:VIBNI_A1309"/>
<dbReference type="InterPro" id="IPR000160">
    <property type="entry name" value="GGDEF_dom"/>
</dbReference>
<dbReference type="PANTHER" id="PTHR45138">
    <property type="entry name" value="REGULATORY COMPONENTS OF SENSORY TRANSDUCTION SYSTEM"/>
    <property type="match status" value="1"/>
</dbReference>
<dbReference type="GO" id="GO:0052621">
    <property type="term" value="F:diguanylate cyclase activity"/>
    <property type="evidence" value="ECO:0007669"/>
    <property type="project" value="UniProtKB-EC"/>
</dbReference>
<dbReference type="SUPFAM" id="SSF55073">
    <property type="entry name" value="Nucleotide cyclase"/>
    <property type="match status" value="1"/>
</dbReference>
<dbReference type="InterPro" id="IPR003018">
    <property type="entry name" value="GAF"/>
</dbReference>
<evidence type="ECO:0000313" key="6">
    <source>
        <dbReference type="Proteomes" id="UP000016895"/>
    </source>
</evidence>
<keyword evidence="3" id="KW-0802">TPR repeat</keyword>
<dbReference type="GO" id="GO:1902201">
    <property type="term" value="P:negative regulation of bacterial-type flagellum-dependent cell motility"/>
    <property type="evidence" value="ECO:0007669"/>
    <property type="project" value="TreeGrafter"/>
</dbReference>
<dbReference type="InterPro" id="IPR043128">
    <property type="entry name" value="Rev_trsase/Diguanyl_cyclase"/>
</dbReference>